<protein>
    <submittedName>
        <fullName evidence="7">Sorbitol operon regulator</fullName>
    </submittedName>
</protein>
<keyword evidence="4" id="KW-0804">Transcription</keyword>
<keyword evidence="8" id="KW-1185">Reference proteome</keyword>
<dbReference type="AlphaFoldDB" id="A0A128F826"/>
<accession>A0A128F826</accession>
<evidence type="ECO:0000313" key="7">
    <source>
        <dbReference type="EMBL" id="CZF82922.1"/>
    </source>
</evidence>
<evidence type="ECO:0000259" key="6">
    <source>
        <dbReference type="Pfam" id="PF13518"/>
    </source>
</evidence>
<evidence type="ECO:0000256" key="3">
    <source>
        <dbReference type="ARBA" id="ARBA00023125"/>
    </source>
</evidence>
<evidence type="ECO:0000256" key="4">
    <source>
        <dbReference type="ARBA" id="ARBA00023163"/>
    </source>
</evidence>
<evidence type="ECO:0000256" key="1">
    <source>
        <dbReference type="ARBA" id="ARBA00010466"/>
    </source>
</evidence>
<dbReference type="Gene3D" id="1.10.10.60">
    <property type="entry name" value="Homeodomain-like"/>
    <property type="match status" value="1"/>
</dbReference>
<dbReference type="Proteomes" id="UP000071641">
    <property type="component" value="Unassembled WGS sequence"/>
</dbReference>
<dbReference type="EMBL" id="FIZX01000002">
    <property type="protein sequence ID" value="CZF82922.1"/>
    <property type="molecule type" value="Genomic_DNA"/>
</dbReference>
<evidence type="ECO:0000256" key="2">
    <source>
        <dbReference type="ARBA" id="ARBA00023015"/>
    </source>
</evidence>
<dbReference type="STRING" id="1796497.GCE9029_03524"/>
<reference evidence="8" key="1">
    <citation type="submission" date="2016-02" db="EMBL/GenBank/DDBJ databases">
        <authorList>
            <person name="Rodrigo-Torres Lidia"/>
            <person name="Arahal R.David."/>
        </authorList>
    </citation>
    <scope>NUCLEOTIDE SEQUENCE [LARGE SCALE GENOMIC DNA]</scope>
    <source>
        <strain evidence="8">CECT 9029</strain>
    </source>
</reference>
<dbReference type="PANTHER" id="PTHR34294">
    <property type="entry name" value="TRANSCRIPTIONAL REGULATOR-RELATED"/>
    <property type="match status" value="1"/>
</dbReference>
<sequence length="331" mass="36333">MTTTRTLSSNFESLLDDTNLLTEIAILYYQQNTTQEEISKKFGISRAKVSRLLRRAREEGIVEISVKFHPVHSAQLEQRLMEKFSLKRALIALDQPSVQEQRNQVATLVSSFIDGNLQEGMVVAVGQGQNVAAVADHPGIVSHRNARFVCAIGGTHRSGDIINADHICRRLAKKFGGSSETLYAPAYVDTPQIRDVFLNHPNINETLNQARKAEFALVGIGDMDENSHMVKLGCFSAREFVEARVNDGIVGDIGGFDFFKLDGSRANTLMRDRVVGLEMRDLRLIPNVIAMASESRKALSILGALKTGTIDVLATSASCAMALLNMVDNEG</sequence>
<dbReference type="GO" id="GO:0030246">
    <property type="term" value="F:carbohydrate binding"/>
    <property type="evidence" value="ECO:0007669"/>
    <property type="project" value="InterPro"/>
</dbReference>
<dbReference type="InterPro" id="IPR037171">
    <property type="entry name" value="NagB/RpiA_transferase-like"/>
</dbReference>
<dbReference type="SUPFAM" id="SSF46689">
    <property type="entry name" value="Homeodomain-like"/>
    <property type="match status" value="1"/>
</dbReference>
<keyword evidence="2" id="KW-0805">Transcription regulation</keyword>
<comment type="similarity">
    <text evidence="1">Belongs to the SorC transcriptional regulatory family.</text>
</comment>
<dbReference type="Pfam" id="PF04198">
    <property type="entry name" value="Sugar-bind"/>
    <property type="match status" value="1"/>
</dbReference>
<dbReference type="SUPFAM" id="SSF100950">
    <property type="entry name" value="NagB/RpiA/CoA transferase-like"/>
    <property type="match status" value="1"/>
</dbReference>
<dbReference type="Pfam" id="PF13518">
    <property type="entry name" value="HTH_28"/>
    <property type="match status" value="1"/>
</dbReference>
<feature type="domain" description="Sugar-binding" evidence="5">
    <location>
        <begin position="71"/>
        <end position="325"/>
    </location>
</feature>
<dbReference type="InterPro" id="IPR007324">
    <property type="entry name" value="Sugar-bd_dom_put"/>
</dbReference>
<dbReference type="OrthoDB" id="8339232at2"/>
<dbReference type="Gene3D" id="3.40.50.1360">
    <property type="match status" value="1"/>
</dbReference>
<evidence type="ECO:0000313" key="8">
    <source>
        <dbReference type="Proteomes" id="UP000071641"/>
    </source>
</evidence>
<gene>
    <name evidence="7" type="primary">sorC</name>
    <name evidence="7" type="ORF">GCE9029_03524</name>
</gene>
<dbReference type="GO" id="GO:0003677">
    <property type="term" value="F:DNA binding"/>
    <property type="evidence" value="ECO:0007669"/>
    <property type="project" value="UniProtKB-KW"/>
</dbReference>
<keyword evidence="3" id="KW-0238">DNA-binding</keyword>
<name>A0A128F826_9GAMM</name>
<proteinExistence type="inferred from homology"/>
<feature type="domain" description="Insertion element IS150 protein InsJ-like helix-turn-helix" evidence="6">
    <location>
        <begin position="25"/>
        <end position="61"/>
    </location>
</feature>
<dbReference type="InterPro" id="IPR055247">
    <property type="entry name" value="InsJ-like_HTH"/>
</dbReference>
<dbReference type="RefSeq" id="WP_062665780.1">
    <property type="nucleotide sequence ID" value="NZ_FIZX01000002.1"/>
</dbReference>
<evidence type="ECO:0000259" key="5">
    <source>
        <dbReference type="Pfam" id="PF04198"/>
    </source>
</evidence>
<organism evidence="7 8">
    <name type="scientific">Grimontia celer</name>
    <dbReference type="NCBI Taxonomy" id="1796497"/>
    <lineage>
        <taxon>Bacteria</taxon>
        <taxon>Pseudomonadati</taxon>
        <taxon>Pseudomonadota</taxon>
        <taxon>Gammaproteobacteria</taxon>
        <taxon>Vibrionales</taxon>
        <taxon>Vibrionaceae</taxon>
        <taxon>Grimontia</taxon>
    </lineage>
</organism>
<dbReference type="PANTHER" id="PTHR34294:SF12">
    <property type="entry name" value="SUGAR-BINDING TRANSCRIPTIONAL REGULATOR"/>
    <property type="match status" value="1"/>
</dbReference>
<dbReference type="InterPro" id="IPR051054">
    <property type="entry name" value="SorC_transcr_regulators"/>
</dbReference>
<dbReference type="InterPro" id="IPR009057">
    <property type="entry name" value="Homeodomain-like_sf"/>
</dbReference>